<sequence length="134" mass="14814">MFKFLQYRAKAAAYGELARNSPGKADTRKFEQLQDSHTSRADNEQMLADQYVDAVNAGGTERLRGAALAAEEERVLRCLGAAVIMQWNSLPTTLQREIFDTAGSVGTLLDTAALRGQIARFLHKHRHDADPAKI</sequence>
<accession>A0A1Y2JMV0</accession>
<organism evidence="2 3">
    <name type="scientific">Bradyrhizobium japonicum</name>
    <dbReference type="NCBI Taxonomy" id="375"/>
    <lineage>
        <taxon>Bacteria</taxon>
        <taxon>Pseudomonadati</taxon>
        <taxon>Pseudomonadota</taxon>
        <taxon>Alphaproteobacteria</taxon>
        <taxon>Hyphomicrobiales</taxon>
        <taxon>Nitrobacteraceae</taxon>
        <taxon>Bradyrhizobium</taxon>
    </lineage>
</organism>
<dbReference type="AlphaFoldDB" id="A0A1Y2JMV0"/>
<feature type="region of interest" description="Disordered" evidence="1">
    <location>
        <begin position="20"/>
        <end position="42"/>
    </location>
</feature>
<feature type="compositionally biased region" description="Basic and acidic residues" evidence="1">
    <location>
        <begin position="25"/>
        <end position="42"/>
    </location>
</feature>
<dbReference type="EMBL" id="NAFL01000257">
    <property type="protein sequence ID" value="OSJ31198.1"/>
    <property type="molecule type" value="Genomic_DNA"/>
</dbReference>
<name>A0A1Y2JMV0_BRAJP</name>
<dbReference type="RefSeq" id="WP_063981068.1">
    <property type="nucleotide sequence ID" value="NZ_NAFL01000257.1"/>
</dbReference>
<evidence type="ECO:0000256" key="1">
    <source>
        <dbReference type="SAM" id="MobiDB-lite"/>
    </source>
</evidence>
<reference evidence="2 3" key="1">
    <citation type="submission" date="2017-03" db="EMBL/GenBank/DDBJ databases">
        <title>Whole genome sequences of fourteen strains of Bradyrhizobium canariense and one strain of Bradyrhizobium japonicum isolated from Lupinus (Papilionoideae: Genisteae) species in Algeria.</title>
        <authorList>
            <person name="Crovadore J."/>
            <person name="Chekireb D."/>
            <person name="Brachmann A."/>
            <person name="Chablais R."/>
            <person name="Cochard B."/>
            <person name="Lefort F."/>
        </authorList>
    </citation>
    <scope>NUCLEOTIDE SEQUENCE [LARGE SCALE GENOMIC DNA]</scope>
    <source>
        <strain evidence="2 3">UBMA197</strain>
    </source>
</reference>
<evidence type="ECO:0000313" key="3">
    <source>
        <dbReference type="Proteomes" id="UP000193335"/>
    </source>
</evidence>
<evidence type="ECO:0000313" key="2">
    <source>
        <dbReference type="EMBL" id="OSJ31198.1"/>
    </source>
</evidence>
<dbReference type="Proteomes" id="UP000193335">
    <property type="component" value="Unassembled WGS sequence"/>
</dbReference>
<gene>
    <name evidence="2" type="ORF">BSZ19_22885</name>
</gene>
<protein>
    <submittedName>
        <fullName evidence="2">Uncharacterized protein</fullName>
    </submittedName>
</protein>
<comment type="caution">
    <text evidence="2">The sequence shown here is derived from an EMBL/GenBank/DDBJ whole genome shotgun (WGS) entry which is preliminary data.</text>
</comment>
<proteinExistence type="predicted"/>